<evidence type="ECO:0000313" key="1">
    <source>
        <dbReference type="EMBL" id="MEQ2298488.1"/>
    </source>
</evidence>
<proteinExistence type="predicted"/>
<dbReference type="Proteomes" id="UP001469553">
    <property type="component" value="Unassembled WGS sequence"/>
</dbReference>
<sequence>MSRARAATGNHHCGIYPPASCLFPPLSSSSSLPPLFFSLLLCAFQKSSFCVTAGLPPHAHRLRCARSKGGSRSSSMVNFNSFQHYRYFHTPALLPLPPPSSCCAFESAKVRLCPLVKSD</sequence>
<protein>
    <recommendedName>
        <fullName evidence="3">Secreted protein</fullName>
    </recommendedName>
</protein>
<accession>A0ABV0YYW9</accession>
<name>A0ABV0YYW9_9TELE</name>
<evidence type="ECO:0000313" key="2">
    <source>
        <dbReference type="Proteomes" id="UP001469553"/>
    </source>
</evidence>
<dbReference type="EMBL" id="JAHRIP010047287">
    <property type="protein sequence ID" value="MEQ2298488.1"/>
    <property type="molecule type" value="Genomic_DNA"/>
</dbReference>
<gene>
    <name evidence="1" type="ORF">AMECASPLE_005647</name>
</gene>
<keyword evidence="2" id="KW-1185">Reference proteome</keyword>
<evidence type="ECO:0008006" key="3">
    <source>
        <dbReference type="Google" id="ProtNLM"/>
    </source>
</evidence>
<reference evidence="1 2" key="1">
    <citation type="submission" date="2021-06" db="EMBL/GenBank/DDBJ databases">
        <authorList>
            <person name="Palmer J.M."/>
        </authorList>
    </citation>
    <scope>NUCLEOTIDE SEQUENCE [LARGE SCALE GENOMIC DNA]</scope>
    <source>
        <strain evidence="1 2">AS_MEX2019</strain>
        <tissue evidence="1">Muscle</tissue>
    </source>
</reference>
<organism evidence="1 2">
    <name type="scientific">Ameca splendens</name>
    <dbReference type="NCBI Taxonomy" id="208324"/>
    <lineage>
        <taxon>Eukaryota</taxon>
        <taxon>Metazoa</taxon>
        <taxon>Chordata</taxon>
        <taxon>Craniata</taxon>
        <taxon>Vertebrata</taxon>
        <taxon>Euteleostomi</taxon>
        <taxon>Actinopterygii</taxon>
        <taxon>Neopterygii</taxon>
        <taxon>Teleostei</taxon>
        <taxon>Neoteleostei</taxon>
        <taxon>Acanthomorphata</taxon>
        <taxon>Ovalentaria</taxon>
        <taxon>Atherinomorphae</taxon>
        <taxon>Cyprinodontiformes</taxon>
        <taxon>Goodeidae</taxon>
        <taxon>Ameca</taxon>
    </lineage>
</organism>
<comment type="caution">
    <text evidence="1">The sequence shown here is derived from an EMBL/GenBank/DDBJ whole genome shotgun (WGS) entry which is preliminary data.</text>
</comment>